<dbReference type="EMBL" id="KE145367">
    <property type="protein sequence ID" value="EPE29447.1"/>
    <property type="molecule type" value="Genomic_DNA"/>
</dbReference>
<dbReference type="Pfam" id="PF07859">
    <property type="entry name" value="Abhydrolase_3"/>
    <property type="match status" value="1"/>
</dbReference>
<organism evidence="2 3">
    <name type="scientific">Glarea lozoyensis (strain ATCC 20868 / MF5171)</name>
    <dbReference type="NCBI Taxonomy" id="1116229"/>
    <lineage>
        <taxon>Eukaryota</taxon>
        <taxon>Fungi</taxon>
        <taxon>Dikarya</taxon>
        <taxon>Ascomycota</taxon>
        <taxon>Pezizomycotina</taxon>
        <taxon>Leotiomycetes</taxon>
        <taxon>Helotiales</taxon>
        <taxon>Helotiaceae</taxon>
        <taxon>Glarea</taxon>
    </lineage>
</organism>
<dbReference type="OrthoDB" id="408631at2759"/>
<dbReference type="GO" id="GO:0016787">
    <property type="term" value="F:hydrolase activity"/>
    <property type="evidence" value="ECO:0007669"/>
    <property type="project" value="UniProtKB-KW"/>
</dbReference>
<evidence type="ECO:0000259" key="1">
    <source>
        <dbReference type="Pfam" id="PF07859"/>
    </source>
</evidence>
<feature type="domain" description="Alpha/beta hydrolase fold-3" evidence="1">
    <location>
        <begin position="31"/>
        <end position="99"/>
    </location>
</feature>
<gene>
    <name evidence="2" type="ORF">GLAREA_00607</name>
</gene>
<dbReference type="InterPro" id="IPR013094">
    <property type="entry name" value="AB_hydrolase_3"/>
</dbReference>
<sequence>MVHGGGFVMNNPSVDDPLARFLADTCKCIVDKVILCGSSAGGNLVLAAGQDSRLRQKLLGIVALYPVASLIPTAEVQMATRPDASVPDYIGPMWNDVLDIYASTTDVAVFEGPGLVQRIPRSAVMADKLIAATASNCEKTSDGQTTGGVCWTLIQGQPHAFDHFAAKSAEKEVKRVRDRDSMYRDIAQWVKYVSGTV</sequence>
<dbReference type="SUPFAM" id="SSF53474">
    <property type="entry name" value="alpha/beta-Hydrolases"/>
    <property type="match status" value="1"/>
</dbReference>
<dbReference type="AlphaFoldDB" id="S3CSN7"/>
<dbReference type="KEGG" id="glz:GLAREA_00607"/>
<dbReference type="GeneID" id="19459665"/>
<dbReference type="RefSeq" id="XP_008083556.1">
    <property type="nucleotide sequence ID" value="XM_008085365.1"/>
</dbReference>
<accession>S3CSN7</accession>
<dbReference type="Gene3D" id="3.40.50.1820">
    <property type="entry name" value="alpha/beta hydrolase"/>
    <property type="match status" value="1"/>
</dbReference>
<reference evidence="2 3" key="1">
    <citation type="journal article" date="2013" name="BMC Genomics">
        <title>Genomics-driven discovery of the pneumocandin biosynthetic gene cluster in the fungus Glarea lozoyensis.</title>
        <authorList>
            <person name="Chen L."/>
            <person name="Yue Q."/>
            <person name="Zhang X."/>
            <person name="Xiang M."/>
            <person name="Wang C."/>
            <person name="Li S."/>
            <person name="Che Y."/>
            <person name="Ortiz-Lopez F.J."/>
            <person name="Bills G.F."/>
            <person name="Liu X."/>
            <person name="An Z."/>
        </authorList>
    </citation>
    <scope>NUCLEOTIDE SEQUENCE [LARGE SCALE GENOMIC DNA]</scope>
    <source>
        <strain evidence="3">ATCC 20868 / MF5171</strain>
    </source>
</reference>
<name>S3CSN7_GLAL2</name>
<dbReference type="InterPro" id="IPR029058">
    <property type="entry name" value="AB_hydrolase_fold"/>
</dbReference>
<dbReference type="HOGENOM" id="CLU_1384286_0_0_1"/>
<evidence type="ECO:0000313" key="3">
    <source>
        <dbReference type="Proteomes" id="UP000016922"/>
    </source>
</evidence>
<evidence type="ECO:0000313" key="2">
    <source>
        <dbReference type="EMBL" id="EPE29447.1"/>
    </source>
</evidence>
<keyword evidence="2" id="KW-0378">Hydrolase</keyword>
<dbReference type="Proteomes" id="UP000016922">
    <property type="component" value="Unassembled WGS sequence"/>
</dbReference>
<protein>
    <submittedName>
        <fullName evidence="2">Alpha/beta-Hydrolase</fullName>
    </submittedName>
</protein>
<proteinExistence type="predicted"/>
<keyword evidence="3" id="KW-1185">Reference proteome</keyword>